<evidence type="ECO:0000256" key="5">
    <source>
        <dbReference type="ARBA" id="ARBA00022692"/>
    </source>
</evidence>
<gene>
    <name evidence="10" type="ORF">UFOPK2754_02264</name>
    <name evidence="11" type="ORF">UFOPK3543_00193</name>
</gene>
<dbReference type="InterPro" id="IPR011701">
    <property type="entry name" value="MFS"/>
</dbReference>
<feature type="transmembrane region" description="Helical" evidence="8">
    <location>
        <begin position="303"/>
        <end position="321"/>
    </location>
</feature>
<protein>
    <submittedName>
        <fullName evidence="11">Unannotated protein</fullName>
    </submittedName>
</protein>
<comment type="similarity">
    <text evidence="2">Belongs to the major facilitator superfamily. EmrB family.</text>
</comment>
<evidence type="ECO:0000256" key="6">
    <source>
        <dbReference type="ARBA" id="ARBA00022989"/>
    </source>
</evidence>
<evidence type="ECO:0000313" key="10">
    <source>
        <dbReference type="EMBL" id="CAB4758695.1"/>
    </source>
</evidence>
<feature type="transmembrane region" description="Helical" evidence="8">
    <location>
        <begin position="79"/>
        <end position="98"/>
    </location>
</feature>
<feature type="domain" description="Major facilitator superfamily (MFS) profile" evidence="9">
    <location>
        <begin position="13"/>
        <end position="471"/>
    </location>
</feature>
<feature type="transmembrane region" description="Helical" evidence="8">
    <location>
        <begin position="138"/>
        <end position="159"/>
    </location>
</feature>
<reference evidence="11" key="1">
    <citation type="submission" date="2020-05" db="EMBL/GenBank/DDBJ databases">
        <authorList>
            <person name="Chiriac C."/>
            <person name="Salcher M."/>
            <person name="Ghai R."/>
            <person name="Kavagutti S V."/>
        </authorList>
    </citation>
    <scope>NUCLEOTIDE SEQUENCE</scope>
</reference>
<dbReference type="EMBL" id="CAFBMH010000004">
    <property type="protein sequence ID" value="CAB4890178.1"/>
    <property type="molecule type" value="Genomic_DNA"/>
</dbReference>
<evidence type="ECO:0000259" key="9">
    <source>
        <dbReference type="PROSITE" id="PS50850"/>
    </source>
</evidence>
<dbReference type="Pfam" id="PF07690">
    <property type="entry name" value="MFS_1"/>
    <property type="match status" value="1"/>
</dbReference>
<name>A0A6J7F8I2_9ZZZZ</name>
<dbReference type="InterPro" id="IPR020846">
    <property type="entry name" value="MFS_dom"/>
</dbReference>
<feature type="transmembrane region" description="Helical" evidence="8">
    <location>
        <begin position="12"/>
        <end position="31"/>
    </location>
</feature>
<comment type="subcellular location">
    <subcellularLocation>
        <location evidence="1">Cell membrane</location>
        <topology evidence="1">Multi-pass membrane protein</topology>
    </subcellularLocation>
</comment>
<evidence type="ECO:0000256" key="4">
    <source>
        <dbReference type="ARBA" id="ARBA00022475"/>
    </source>
</evidence>
<dbReference type="PRINTS" id="PR01036">
    <property type="entry name" value="TCRTETB"/>
</dbReference>
<feature type="transmembrane region" description="Helical" evidence="8">
    <location>
        <begin position="224"/>
        <end position="247"/>
    </location>
</feature>
<feature type="transmembrane region" description="Helical" evidence="8">
    <location>
        <begin position="448"/>
        <end position="466"/>
    </location>
</feature>
<evidence type="ECO:0000256" key="8">
    <source>
        <dbReference type="SAM" id="Phobius"/>
    </source>
</evidence>
<dbReference type="SUPFAM" id="SSF103473">
    <property type="entry name" value="MFS general substrate transporter"/>
    <property type="match status" value="1"/>
</dbReference>
<dbReference type="InterPro" id="IPR004638">
    <property type="entry name" value="EmrB-like"/>
</dbReference>
<feature type="transmembrane region" description="Helical" evidence="8">
    <location>
        <begin position="333"/>
        <end position="352"/>
    </location>
</feature>
<evidence type="ECO:0000256" key="3">
    <source>
        <dbReference type="ARBA" id="ARBA00022448"/>
    </source>
</evidence>
<dbReference type="PROSITE" id="PS50850">
    <property type="entry name" value="MFS"/>
    <property type="match status" value="1"/>
</dbReference>
<keyword evidence="7 8" id="KW-0472">Membrane</keyword>
<evidence type="ECO:0000256" key="2">
    <source>
        <dbReference type="ARBA" id="ARBA00008537"/>
    </source>
</evidence>
<dbReference type="NCBIfam" id="TIGR00711">
    <property type="entry name" value="efflux_EmrB"/>
    <property type="match status" value="1"/>
</dbReference>
<keyword evidence="6 8" id="KW-1133">Transmembrane helix</keyword>
<feature type="transmembrane region" description="Helical" evidence="8">
    <location>
        <begin position="198"/>
        <end position="218"/>
    </location>
</feature>
<keyword evidence="5 8" id="KW-0812">Transmembrane</keyword>
<dbReference type="CDD" id="cd17503">
    <property type="entry name" value="MFS_LmrB_MDR_like"/>
    <property type="match status" value="1"/>
</dbReference>
<dbReference type="AlphaFoldDB" id="A0A6J7F8I2"/>
<sequence>MRSPAAWDYKRVVAVAFVVGVFMDVLDVTIVNVALPTIGSRFGASDTGLEWVVTAYLLSLAVWIPASGWLGDRVGTKRVFLTALALFTLGSALCGLAQSIEQLIAFRVAQGVGGGMLVPVGQSMLYRAFPPNERARASAVLSIPSVLGPAMGPVLGGIITTHTSWRWIFLINIPFGLFAFVFSARYLREHREPTAGEFDRGGFLLSAAAFGSLLFGLAEVPRRGWTAPITVGPVVAGLALMALLVVFESKQIAPMLAFRLFRDRMFRVGNVVGLFGMGAFVGSMFVLPLYLQRLRGLSPQTSGLSTFTQALGFIAVSRTVGKLYLRVGPRRMIASGLLMSGLINLSFLAVGVDTDLWWIRLIMFGRGMCLPLLFIPLQASSFARISPSDTGRGSSLFSTQRQVSSALGVAVLGAVLFTTLKTKTVAAVASGVSGRALQEIQLDAYHQAFLWVAILYFVGAAVALLIRDADAANTMAQPAAQPAAQPTPMKTQEAT</sequence>
<dbReference type="GO" id="GO:0022857">
    <property type="term" value="F:transmembrane transporter activity"/>
    <property type="evidence" value="ECO:0007669"/>
    <property type="project" value="InterPro"/>
</dbReference>
<organism evidence="11">
    <name type="scientific">freshwater metagenome</name>
    <dbReference type="NCBI Taxonomy" id="449393"/>
    <lineage>
        <taxon>unclassified sequences</taxon>
        <taxon>metagenomes</taxon>
        <taxon>ecological metagenomes</taxon>
    </lineage>
</organism>
<dbReference type="Gene3D" id="1.20.1720.10">
    <property type="entry name" value="Multidrug resistance protein D"/>
    <property type="match status" value="1"/>
</dbReference>
<keyword evidence="4" id="KW-1003">Cell membrane</keyword>
<dbReference type="GO" id="GO:0005886">
    <property type="term" value="C:plasma membrane"/>
    <property type="evidence" value="ECO:0007669"/>
    <property type="project" value="UniProtKB-SubCell"/>
</dbReference>
<dbReference type="PANTHER" id="PTHR42718:SF9">
    <property type="entry name" value="MAJOR FACILITATOR SUPERFAMILY MULTIDRUG TRANSPORTER MFSC"/>
    <property type="match status" value="1"/>
</dbReference>
<accession>A0A6J7F8I2</accession>
<feature type="transmembrane region" description="Helical" evidence="8">
    <location>
        <begin position="104"/>
        <end position="126"/>
    </location>
</feature>
<feature type="transmembrane region" description="Helical" evidence="8">
    <location>
        <begin position="268"/>
        <end position="291"/>
    </location>
</feature>
<dbReference type="InterPro" id="IPR036259">
    <property type="entry name" value="MFS_trans_sf"/>
</dbReference>
<feature type="transmembrane region" description="Helical" evidence="8">
    <location>
        <begin position="358"/>
        <end position="382"/>
    </location>
</feature>
<feature type="transmembrane region" description="Helical" evidence="8">
    <location>
        <begin position="165"/>
        <end position="186"/>
    </location>
</feature>
<keyword evidence="3" id="KW-0813">Transport</keyword>
<dbReference type="PANTHER" id="PTHR42718">
    <property type="entry name" value="MAJOR FACILITATOR SUPERFAMILY MULTIDRUG TRANSPORTER MFSC"/>
    <property type="match status" value="1"/>
</dbReference>
<evidence type="ECO:0000256" key="7">
    <source>
        <dbReference type="ARBA" id="ARBA00023136"/>
    </source>
</evidence>
<feature type="transmembrane region" description="Helical" evidence="8">
    <location>
        <begin position="51"/>
        <end position="70"/>
    </location>
</feature>
<proteinExistence type="inferred from homology"/>
<evidence type="ECO:0000313" key="11">
    <source>
        <dbReference type="EMBL" id="CAB4890178.1"/>
    </source>
</evidence>
<feature type="transmembrane region" description="Helical" evidence="8">
    <location>
        <begin position="403"/>
        <end position="420"/>
    </location>
</feature>
<dbReference type="EMBL" id="CAEZYR010000096">
    <property type="protein sequence ID" value="CAB4758695.1"/>
    <property type="molecule type" value="Genomic_DNA"/>
</dbReference>
<dbReference type="Gene3D" id="1.20.1250.20">
    <property type="entry name" value="MFS general substrate transporter like domains"/>
    <property type="match status" value="1"/>
</dbReference>
<evidence type="ECO:0000256" key="1">
    <source>
        <dbReference type="ARBA" id="ARBA00004651"/>
    </source>
</evidence>